<feature type="region of interest" description="Disordered" evidence="1">
    <location>
        <begin position="1"/>
        <end position="27"/>
    </location>
</feature>
<dbReference type="InParanoid" id="A0A5C3Q2K1"/>
<dbReference type="AlphaFoldDB" id="A0A5C3Q2K1"/>
<evidence type="ECO:0000313" key="3">
    <source>
        <dbReference type="Proteomes" id="UP000308197"/>
    </source>
</evidence>
<keyword evidence="3" id="KW-1185">Reference proteome</keyword>
<sequence length="88" mass="10123">MRRVARSAEPTGGRESKLKERDPPMVSPGVEDLLLASVIKKFMLVAPELFESISVHDFTNDHLMADLSERFVLWKKHTRVLIALWIQH</sequence>
<dbReference type="EMBL" id="ML210994">
    <property type="protein sequence ID" value="TFK92663.1"/>
    <property type="molecule type" value="Genomic_DNA"/>
</dbReference>
<dbReference type="Proteomes" id="UP000308197">
    <property type="component" value="Unassembled WGS sequence"/>
</dbReference>
<organism evidence="2 3">
    <name type="scientific">Polyporus arcularius HHB13444</name>
    <dbReference type="NCBI Taxonomy" id="1314778"/>
    <lineage>
        <taxon>Eukaryota</taxon>
        <taxon>Fungi</taxon>
        <taxon>Dikarya</taxon>
        <taxon>Basidiomycota</taxon>
        <taxon>Agaricomycotina</taxon>
        <taxon>Agaricomycetes</taxon>
        <taxon>Polyporales</taxon>
        <taxon>Polyporaceae</taxon>
        <taxon>Polyporus</taxon>
    </lineage>
</organism>
<feature type="compositionally biased region" description="Basic and acidic residues" evidence="1">
    <location>
        <begin position="12"/>
        <end position="23"/>
    </location>
</feature>
<protein>
    <submittedName>
        <fullName evidence="2">Uncharacterized protein</fullName>
    </submittedName>
</protein>
<evidence type="ECO:0000256" key="1">
    <source>
        <dbReference type="SAM" id="MobiDB-lite"/>
    </source>
</evidence>
<accession>A0A5C3Q2K1</accession>
<reference evidence="2 3" key="1">
    <citation type="journal article" date="2019" name="Nat. Ecol. Evol.">
        <title>Megaphylogeny resolves global patterns of mushroom evolution.</title>
        <authorList>
            <person name="Varga T."/>
            <person name="Krizsan K."/>
            <person name="Foldi C."/>
            <person name="Dima B."/>
            <person name="Sanchez-Garcia M."/>
            <person name="Sanchez-Ramirez S."/>
            <person name="Szollosi G.J."/>
            <person name="Szarkandi J.G."/>
            <person name="Papp V."/>
            <person name="Albert L."/>
            <person name="Andreopoulos W."/>
            <person name="Angelini C."/>
            <person name="Antonin V."/>
            <person name="Barry K.W."/>
            <person name="Bougher N.L."/>
            <person name="Buchanan P."/>
            <person name="Buyck B."/>
            <person name="Bense V."/>
            <person name="Catcheside P."/>
            <person name="Chovatia M."/>
            <person name="Cooper J."/>
            <person name="Damon W."/>
            <person name="Desjardin D."/>
            <person name="Finy P."/>
            <person name="Geml J."/>
            <person name="Haridas S."/>
            <person name="Hughes K."/>
            <person name="Justo A."/>
            <person name="Karasinski D."/>
            <person name="Kautmanova I."/>
            <person name="Kiss B."/>
            <person name="Kocsube S."/>
            <person name="Kotiranta H."/>
            <person name="LaButti K.M."/>
            <person name="Lechner B.E."/>
            <person name="Liimatainen K."/>
            <person name="Lipzen A."/>
            <person name="Lukacs Z."/>
            <person name="Mihaltcheva S."/>
            <person name="Morgado L.N."/>
            <person name="Niskanen T."/>
            <person name="Noordeloos M.E."/>
            <person name="Ohm R.A."/>
            <person name="Ortiz-Santana B."/>
            <person name="Ovrebo C."/>
            <person name="Racz N."/>
            <person name="Riley R."/>
            <person name="Savchenko A."/>
            <person name="Shiryaev A."/>
            <person name="Soop K."/>
            <person name="Spirin V."/>
            <person name="Szebenyi C."/>
            <person name="Tomsovsky M."/>
            <person name="Tulloss R.E."/>
            <person name="Uehling J."/>
            <person name="Grigoriev I.V."/>
            <person name="Vagvolgyi C."/>
            <person name="Papp T."/>
            <person name="Martin F.M."/>
            <person name="Miettinen O."/>
            <person name="Hibbett D.S."/>
            <person name="Nagy L.G."/>
        </authorList>
    </citation>
    <scope>NUCLEOTIDE SEQUENCE [LARGE SCALE GENOMIC DNA]</scope>
    <source>
        <strain evidence="2 3">HHB13444</strain>
    </source>
</reference>
<gene>
    <name evidence="2" type="ORF">K466DRAFT_581689</name>
</gene>
<name>A0A5C3Q2K1_9APHY</name>
<proteinExistence type="predicted"/>
<evidence type="ECO:0000313" key="2">
    <source>
        <dbReference type="EMBL" id="TFK92663.1"/>
    </source>
</evidence>